<dbReference type="PROSITE" id="PS51257">
    <property type="entry name" value="PROKAR_LIPOPROTEIN"/>
    <property type="match status" value="1"/>
</dbReference>
<evidence type="ECO:0008006" key="3">
    <source>
        <dbReference type="Google" id="ProtNLM"/>
    </source>
</evidence>
<gene>
    <name evidence="2" type="ORF">AVDCRST_MAG10-1346</name>
</gene>
<sequence length="127" mass="13041">MRRRGTCLIRLAAVAVAGLLVACGGGDSGESAEDDPVLRPGDRVTVSQGCRDAFDASHMRESGGEPTAQAFLSSIQACATLAEWSSAAREAGTRLNGQEPRFVNGVCATADATTQATAICVQARAEA</sequence>
<reference evidence="2" key="1">
    <citation type="submission" date="2020-02" db="EMBL/GenBank/DDBJ databases">
        <authorList>
            <person name="Meier V. D."/>
        </authorList>
    </citation>
    <scope>NUCLEOTIDE SEQUENCE</scope>
    <source>
        <strain evidence="2">AVDCRST_MAG10</strain>
    </source>
</reference>
<proteinExistence type="predicted"/>
<feature type="signal peptide" evidence="1">
    <location>
        <begin position="1"/>
        <end position="22"/>
    </location>
</feature>
<keyword evidence="1" id="KW-0732">Signal</keyword>
<name>A0A6J4HXF4_9ACTN</name>
<feature type="chain" id="PRO_5039598591" description="Lipoprotein" evidence="1">
    <location>
        <begin position="23"/>
        <end position="127"/>
    </location>
</feature>
<protein>
    <recommendedName>
        <fullName evidence="3">Lipoprotein</fullName>
    </recommendedName>
</protein>
<organism evidence="2">
    <name type="scientific">uncultured Acidimicrobiales bacterium</name>
    <dbReference type="NCBI Taxonomy" id="310071"/>
    <lineage>
        <taxon>Bacteria</taxon>
        <taxon>Bacillati</taxon>
        <taxon>Actinomycetota</taxon>
        <taxon>Acidimicrobiia</taxon>
        <taxon>Acidimicrobiales</taxon>
        <taxon>environmental samples</taxon>
    </lineage>
</organism>
<evidence type="ECO:0000313" key="2">
    <source>
        <dbReference type="EMBL" id="CAA9234553.1"/>
    </source>
</evidence>
<accession>A0A6J4HXF4</accession>
<dbReference type="AlphaFoldDB" id="A0A6J4HXF4"/>
<evidence type="ECO:0000256" key="1">
    <source>
        <dbReference type="SAM" id="SignalP"/>
    </source>
</evidence>
<dbReference type="EMBL" id="CADCTB010000090">
    <property type="protein sequence ID" value="CAA9234553.1"/>
    <property type="molecule type" value="Genomic_DNA"/>
</dbReference>